<feature type="domain" description="Peptidase S1" evidence="2">
    <location>
        <begin position="735"/>
        <end position="1087"/>
    </location>
</feature>
<dbReference type="GO" id="GO:0006508">
    <property type="term" value="P:proteolysis"/>
    <property type="evidence" value="ECO:0007669"/>
    <property type="project" value="InterPro"/>
</dbReference>
<comment type="caution">
    <text evidence="3">The sequence shown here is derived from an EMBL/GenBank/DDBJ whole genome shotgun (WGS) entry which is preliminary data.</text>
</comment>
<dbReference type="Gene3D" id="2.40.10.10">
    <property type="entry name" value="Trypsin-like serine proteases"/>
    <property type="match status" value="6"/>
</dbReference>
<feature type="region of interest" description="Disordered" evidence="1">
    <location>
        <begin position="1543"/>
        <end position="1566"/>
    </location>
</feature>
<feature type="domain" description="Peptidase S1" evidence="2">
    <location>
        <begin position="1291"/>
        <end position="1661"/>
    </location>
</feature>
<feature type="compositionally biased region" description="Basic and acidic residues" evidence="1">
    <location>
        <begin position="1543"/>
        <end position="1553"/>
    </location>
</feature>
<feature type="compositionally biased region" description="Polar residues" evidence="1">
    <location>
        <begin position="509"/>
        <end position="527"/>
    </location>
</feature>
<feature type="region of interest" description="Disordered" evidence="1">
    <location>
        <begin position="658"/>
        <end position="684"/>
    </location>
</feature>
<dbReference type="SUPFAM" id="SSF50494">
    <property type="entry name" value="Trypsin-like serine proteases"/>
    <property type="match status" value="4"/>
</dbReference>
<feature type="region of interest" description="Disordered" evidence="1">
    <location>
        <begin position="430"/>
        <end position="472"/>
    </location>
</feature>
<dbReference type="PROSITE" id="PS50240">
    <property type="entry name" value="TRYPSIN_DOM"/>
    <property type="match status" value="4"/>
</dbReference>
<feature type="domain" description="Peptidase S1" evidence="2">
    <location>
        <begin position="10"/>
        <end position="331"/>
    </location>
</feature>
<dbReference type="PANTHER" id="PTHR24260:SF136">
    <property type="entry name" value="GH08193P-RELATED"/>
    <property type="match status" value="1"/>
</dbReference>
<dbReference type="PANTHER" id="PTHR24260">
    <property type="match status" value="1"/>
</dbReference>
<organism evidence="3 4">
    <name type="scientific">Spodoptera exigua</name>
    <name type="common">Beet armyworm</name>
    <name type="synonym">Noctua fulgens</name>
    <dbReference type="NCBI Taxonomy" id="7107"/>
    <lineage>
        <taxon>Eukaryota</taxon>
        <taxon>Metazoa</taxon>
        <taxon>Ecdysozoa</taxon>
        <taxon>Arthropoda</taxon>
        <taxon>Hexapoda</taxon>
        <taxon>Insecta</taxon>
        <taxon>Pterygota</taxon>
        <taxon>Neoptera</taxon>
        <taxon>Endopterygota</taxon>
        <taxon>Lepidoptera</taxon>
        <taxon>Glossata</taxon>
        <taxon>Ditrysia</taxon>
        <taxon>Noctuoidea</taxon>
        <taxon>Noctuidae</taxon>
        <taxon>Amphipyrinae</taxon>
        <taxon>Spodoptera</taxon>
    </lineage>
</organism>
<dbReference type="GO" id="GO:0004252">
    <property type="term" value="F:serine-type endopeptidase activity"/>
    <property type="evidence" value="ECO:0007669"/>
    <property type="project" value="InterPro"/>
</dbReference>
<protein>
    <recommendedName>
        <fullName evidence="2">Peptidase S1 domain-containing protein</fullName>
    </recommendedName>
</protein>
<evidence type="ECO:0000313" key="4">
    <source>
        <dbReference type="Proteomes" id="UP000648187"/>
    </source>
</evidence>
<dbReference type="InterPro" id="IPR043504">
    <property type="entry name" value="Peptidase_S1_PA_chymotrypsin"/>
</dbReference>
<sequence length="2252" mass="254569">MLQSHGERRIIDGNEVSEDKSYVVYLVKAPFSNKIYDSWLCGGALVSKEFILTSAACVEDVDFLYAIAGYKKYVKDKFIEHDDCIKTMKKKVIYTCVPVAYEFSYDEIEKWSYIDIALVKHGDKVNYNQESLRYTPTLLMDKQLCKEHYKDYPELLKTIDLYMLCSLDAGHMNDKGEIVSQNHTLVDGCISKKQKLMGQVGEPCQSETNKDSILVDYDNYPKDETRKRMNTNEKNNSNESLTDENTPNFNFNETFTKGRMDYRIGRRNGICQNDHGGPLIGWVGKREVVIGVASVFKIDEENKKAFCNSPPSVRGYDTIERFVSWKDHPSGPADNEKASLRSKAMKKDDKFATRVESYEDSNENNPLRDRNTQKVSFPKDLNGKYKAQARFLAQIKEKKQLSETKTDSSEEKEIVDFLNPLSEEVVLSTVSPQTMNDPLKTSPSPNIESSNLGSSPEARLPSNLVSPQRIRPDRGPELQMRLYMGSPSNLQSPQEMKQPHIGYSWNRSSLQTKQNPWQSQNLASPQRQGFPPNHRPLPNLRPAPNLGPSLHLGPPKILGPSQNLGVKQNMEQNNPGRSPHFSQKLESSQNLWPLQNLGSPKNFVLPQNLAVSQNLGSLPNQGFQKNFEHQKHLGHALNLGLPHGQGFQQNLGRPLYQGIQQNLGSPQSFRPPHNLRPLQKPESPQKLMPLQNLGLPLKLRPTSNLGSWSNLNPMQNLPSSTYSEVLRETNCQRRIHEGKNVTKDKPYVVYLVKAPIASVRYDYWLCGGALVTSEYVVTSAACIKDVDYLYVIAGYNKYVTDVDLEKDKCTSKMKKKVIYTCYPEGYEIRYERLDKWALIDIGVVKVESPYDFTDQSYKTICSYTPSVIPVSYEARYQEPGTDAIVFGWGHLLKWRKGNIDDRGDPIEAGKAQYNGCNPKDKNYARCLEDQSRRFIGTASLPLNESGTEIQNETFSLPKNILNETSFFNETVIRKRSLVYNVDGRRHGICQNDHGGPLVTWVGTHEILIGIASVFKVSEDSECIGPFLYTSTQCNGAFLDCILTTDKLIVSKKKQKDKTRRAVCRKRPGDEGHPTVERHISWLHHPAGAAENEKIGRNGHVVTSDPEEDEKAPNIDFNPEVHIRNISQDFLNVNKPIPNNKFEGNERFSVVNSYGNRNQYVPNLYEVNEQYSHSQQFGTGHYIPANVPNNNIPASWVTQNGNNLAQRPVPIGRYDTNVMSPPIIRTPVAISVPVVNYDRQSEIYKPAPFKITDKVLNGGNEEFFRMRPQIPLHLHIAIILNIIFVSNCTRRIKDGATVTTTKRYVAYLVKAPLSVKLYDSWVCGGAIVSSLYIITSAACVDDVEYLYAIAGYNKYVPDKDIETDQCTKTMKKKVIYTCVPVKYELNYHQVEKWSYIDIAIVKVESPFDFNDSKYETLCSYKPKVIGVNYEQRFQESGIDALVYGWGHLEQGDTNNYNQVSLRYAAVKIIDKALCKNEYKSFPNMSNVIDEFMICTEGKGELDENGNLVLVSEVDGKPKLEGCKDSCEEDNVQLIVDKTRREVLRSTNKTSDHHKNNAKNGTQSRRRINTRKSGICQNDHGGPLVTWVGANEVLIGVASVFKVTSTSKCTGPYLYTSTRCNGMFLHCILSSKRRRRSICDSPPIQRGYETVEKFISWKSHPAGPAQNEIDTDNQEKPENLKMKREFSKLVKFSDNQMIALRPQIPISCDCQRRVQNGAVVTNNKTYAVYFLKAAVSPRYYEGWVCGGALVSPEFIVTSAACVTDVTHLYAIAGYDKYVRDTEIDNDPCTKAKKKKVVLICTPKAYELKYEEIEKWSYIDIAVVKVESPYDFQDKSFEELCSYIPVPIIINYETKYQEPGVDGIVLGWGHQSKWRQQLDPRDYNQEKLHYAPILIQNKEDCKKEYAVYKGMDQVIDKYMICTFEKGNINDAGETIVKAPPRAQGCKFSPNGLRTFDGVSCENVNSLGDDMDLVENTRKNNALLNNRTANAKIDEKSNKANDKIMNGSTVEKGSLNINNLGRMNTRRNGICQNDHGGPMVTWVGAHEVLIGVASVFKITEALECIGPYLFTSTQCNGAFLDCILRSDPEKTDTMRRAICDNATSAGFELIEKKISWKHHPDGPAENELHDIHAPTILKKPFINQVNINITEAKPYKLVETNLTPHQNNSPAEHTVQNNTVIYNATKFIKDGLDLNLQRITKMVEITTPTSKTTRPNNVTSLNPVSPKTNDNNATIANLENRNNITKTTNSMKFALH</sequence>
<name>A0A835G3I7_SPOEX</name>
<evidence type="ECO:0000313" key="3">
    <source>
        <dbReference type="EMBL" id="KAF9407637.1"/>
    </source>
</evidence>
<reference evidence="3" key="1">
    <citation type="submission" date="2020-08" db="EMBL/GenBank/DDBJ databases">
        <title>Spodoptera exigua strain:BAW_Kor-Di-RS1 Genome sequencing and assembly.</title>
        <authorList>
            <person name="Kim J."/>
            <person name="Nam H.Y."/>
            <person name="Kwon M."/>
            <person name="Choi J.H."/>
            <person name="Cho S.R."/>
            <person name="Kim G.-H."/>
        </authorList>
    </citation>
    <scope>NUCLEOTIDE SEQUENCE</scope>
    <source>
        <strain evidence="3">BAW_Kor-Di-RS1</strain>
        <tissue evidence="3">Whole-body</tissue>
    </source>
</reference>
<feature type="compositionally biased region" description="Polar residues" evidence="1">
    <location>
        <begin position="658"/>
        <end position="668"/>
    </location>
</feature>
<gene>
    <name evidence="3" type="ORF">HW555_012410</name>
</gene>
<dbReference type="Pfam" id="PF00089">
    <property type="entry name" value="Trypsin"/>
    <property type="match status" value="3"/>
</dbReference>
<feature type="compositionally biased region" description="Polar residues" evidence="1">
    <location>
        <begin position="430"/>
        <end position="454"/>
    </location>
</feature>
<dbReference type="InterPro" id="IPR009003">
    <property type="entry name" value="Peptidase_S1_PA"/>
</dbReference>
<feature type="domain" description="Peptidase S1" evidence="2">
    <location>
        <begin position="1712"/>
        <end position="2112"/>
    </location>
</feature>
<proteinExistence type="predicted"/>
<dbReference type="EMBL" id="JACKWZ010000450">
    <property type="protein sequence ID" value="KAF9407637.1"/>
    <property type="molecule type" value="Genomic_DNA"/>
</dbReference>
<feature type="region of interest" description="Disordered" evidence="1">
    <location>
        <begin position="509"/>
        <end position="543"/>
    </location>
</feature>
<keyword evidence="4" id="KW-1185">Reference proteome</keyword>
<dbReference type="SMART" id="SM00020">
    <property type="entry name" value="Tryp_SPc"/>
    <property type="match status" value="1"/>
</dbReference>
<feature type="region of interest" description="Disordered" evidence="1">
    <location>
        <begin position="223"/>
        <end position="250"/>
    </location>
</feature>
<evidence type="ECO:0000259" key="2">
    <source>
        <dbReference type="PROSITE" id="PS50240"/>
    </source>
</evidence>
<dbReference type="InterPro" id="IPR051333">
    <property type="entry name" value="CLIP_Serine_Protease"/>
</dbReference>
<feature type="compositionally biased region" description="Basic and acidic residues" evidence="1">
    <location>
        <begin position="345"/>
        <end position="357"/>
    </location>
</feature>
<feature type="region of interest" description="Disordered" evidence="1">
    <location>
        <begin position="345"/>
        <end position="380"/>
    </location>
</feature>
<dbReference type="Proteomes" id="UP000648187">
    <property type="component" value="Unassembled WGS sequence"/>
</dbReference>
<evidence type="ECO:0000256" key="1">
    <source>
        <dbReference type="SAM" id="MobiDB-lite"/>
    </source>
</evidence>
<feature type="region of interest" description="Disordered" evidence="1">
    <location>
        <begin position="2204"/>
        <end position="2229"/>
    </location>
</feature>
<accession>A0A835G3I7</accession>
<dbReference type="InterPro" id="IPR001254">
    <property type="entry name" value="Trypsin_dom"/>
</dbReference>